<evidence type="ECO:0000256" key="10">
    <source>
        <dbReference type="ARBA" id="ARBA00023119"/>
    </source>
</evidence>
<dbReference type="Pfam" id="PF00147">
    <property type="entry name" value="Fibrinogen_C"/>
    <property type="match status" value="1"/>
</dbReference>
<evidence type="ECO:0000256" key="13">
    <source>
        <dbReference type="SAM" id="MobiDB-lite"/>
    </source>
</evidence>
<dbReference type="PANTHER" id="PTHR19143">
    <property type="entry name" value="FIBRINOGEN/TENASCIN/ANGIOPOEITIN"/>
    <property type="match status" value="1"/>
</dbReference>
<evidence type="ECO:0000313" key="17">
    <source>
        <dbReference type="Proteomes" id="UP000018468"/>
    </source>
</evidence>
<keyword evidence="2" id="KW-0964">Secreted</keyword>
<dbReference type="Gene3D" id="3.90.215.10">
    <property type="entry name" value="Gamma Fibrinogen, chain A, domain 1"/>
    <property type="match status" value="1"/>
</dbReference>
<dbReference type="InterPro" id="IPR036056">
    <property type="entry name" value="Fibrinogen-like_C"/>
</dbReference>
<keyword evidence="7" id="KW-0677">Repeat</keyword>
<evidence type="ECO:0000256" key="12">
    <source>
        <dbReference type="ARBA" id="ARBA00023180"/>
    </source>
</evidence>
<keyword evidence="5 14" id="KW-0732">Signal</keyword>
<sequence>SRMMVLRTVITLFLCQSVVAYEKNTCPDVKIIGLNDNERLTLLQGCPGIPGSPGSPGTAGAPGSPGLQGPQGPPGPKGPQGEPGMMGPKGNFMHVLYKGLLRMNPLSQTQSLKYHNNECGDKGDPGVQSDKGKLTNQNLKKFGCIAEIGAQNCKELLDQGNYMSGWYTVRIAGGKALQVFCDMETDGGGWLVIQRRMDGSVDFYRDWNAYKKGFGNQQTEFWLGNDNINALTASGNFQLRIDLKDFDDIATFAKYQSFKILGESDKYKLLLGNFMGGTAGDSLTSHNNQAFSTKEQDNDSYGGGNCATAYSGAWWYNVCHDSNLNGLYLKGHHDSFANGINWHSGKGYNYSYKYSGMKIRPQK</sequence>
<evidence type="ECO:0000256" key="7">
    <source>
        <dbReference type="ARBA" id="ARBA00022737"/>
    </source>
</evidence>
<keyword evidence="8" id="KW-0106">Calcium</keyword>
<name>W5N1E0_LEPOC</name>
<dbReference type="InterPro" id="IPR008160">
    <property type="entry name" value="Collagen"/>
</dbReference>
<feature type="signal peptide" evidence="14">
    <location>
        <begin position="1"/>
        <end position="20"/>
    </location>
</feature>
<dbReference type="FunFam" id="3.90.215.10:FF:000001">
    <property type="entry name" value="Tenascin isoform 1"/>
    <property type="match status" value="1"/>
</dbReference>
<organism evidence="16 17">
    <name type="scientific">Lepisosteus oculatus</name>
    <name type="common">Spotted gar</name>
    <dbReference type="NCBI Taxonomy" id="7918"/>
    <lineage>
        <taxon>Eukaryota</taxon>
        <taxon>Metazoa</taxon>
        <taxon>Chordata</taxon>
        <taxon>Craniata</taxon>
        <taxon>Vertebrata</taxon>
        <taxon>Euteleostomi</taxon>
        <taxon>Actinopterygii</taxon>
        <taxon>Neopterygii</taxon>
        <taxon>Holostei</taxon>
        <taxon>Semionotiformes</taxon>
        <taxon>Lepisosteidae</taxon>
        <taxon>Lepisosteus</taxon>
    </lineage>
</organism>
<accession>W5N1E0</accession>
<dbReference type="Bgee" id="ENSLOCG00000011740">
    <property type="expression patterns" value="Expressed in pharyngeal gill and 8 other cell types or tissues"/>
</dbReference>
<proteinExistence type="predicted"/>
<keyword evidence="10" id="KW-0176">Collagen</keyword>
<keyword evidence="11" id="KW-1015">Disulfide bond</keyword>
<keyword evidence="3" id="KW-0399">Innate immunity</keyword>
<dbReference type="GO" id="GO:0046872">
    <property type="term" value="F:metal ion binding"/>
    <property type="evidence" value="ECO:0007669"/>
    <property type="project" value="UniProtKB-KW"/>
</dbReference>
<dbReference type="STRING" id="7918.ENSLOCP00000014449"/>
<dbReference type="CDD" id="cd00087">
    <property type="entry name" value="FReD"/>
    <property type="match status" value="1"/>
</dbReference>
<keyword evidence="9" id="KW-0391">Immunity</keyword>
<dbReference type="PANTHER" id="PTHR19143:SF433">
    <property type="entry name" value="FICOLIN-2"/>
    <property type="match status" value="1"/>
</dbReference>
<dbReference type="InterPro" id="IPR050373">
    <property type="entry name" value="Fibrinogen_C-term_domain"/>
</dbReference>
<dbReference type="InterPro" id="IPR020837">
    <property type="entry name" value="Fibrinogen_CS"/>
</dbReference>
<dbReference type="Proteomes" id="UP000018468">
    <property type="component" value="Linkage group LG10"/>
</dbReference>
<dbReference type="GO" id="GO:0097367">
    <property type="term" value="F:carbohydrate derivative binding"/>
    <property type="evidence" value="ECO:0000318"/>
    <property type="project" value="GO_Central"/>
</dbReference>
<feature type="compositionally biased region" description="Low complexity" evidence="13">
    <location>
        <begin position="55"/>
        <end position="70"/>
    </location>
</feature>
<dbReference type="InterPro" id="IPR002181">
    <property type="entry name" value="Fibrinogen_a/b/g_C_dom"/>
</dbReference>
<dbReference type="EMBL" id="AHAT01000293">
    <property type="status" value="NOT_ANNOTATED_CDS"/>
    <property type="molecule type" value="Genomic_DNA"/>
</dbReference>
<feature type="domain" description="Fibrinogen C-terminal" evidence="15">
    <location>
        <begin position="144"/>
        <end position="363"/>
    </location>
</feature>
<dbReference type="Pfam" id="PF01391">
    <property type="entry name" value="Collagen"/>
    <property type="match status" value="1"/>
</dbReference>
<dbReference type="Ensembl" id="ENSLOCT00000014478.1">
    <property type="protein sequence ID" value="ENSLOCP00000014449.1"/>
    <property type="gene ID" value="ENSLOCG00000011740.1"/>
</dbReference>
<keyword evidence="12" id="KW-0325">Glycoprotein</keyword>
<reference evidence="16" key="3">
    <citation type="submission" date="2025-09" db="UniProtKB">
        <authorList>
            <consortium name="Ensembl"/>
        </authorList>
    </citation>
    <scope>IDENTIFICATION</scope>
</reference>
<dbReference type="GeneTree" id="ENSGT00940000157531"/>
<evidence type="ECO:0000259" key="15">
    <source>
        <dbReference type="PROSITE" id="PS51406"/>
    </source>
</evidence>
<dbReference type="OMA" id="QQGARNC"/>
<protein>
    <submittedName>
        <fullName evidence="16">Ficolin-1-like</fullName>
    </submittedName>
</protein>
<dbReference type="EMBL" id="AHAT01000292">
    <property type="status" value="NOT_ANNOTATED_CDS"/>
    <property type="molecule type" value="Genomic_DNA"/>
</dbReference>
<feature type="chain" id="PRO_5004869146" evidence="14">
    <location>
        <begin position="21"/>
        <end position="363"/>
    </location>
</feature>
<keyword evidence="4" id="KW-0479">Metal-binding</keyword>
<evidence type="ECO:0000256" key="3">
    <source>
        <dbReference type="ARBA" id="ARBA00022588"/>
    </source>
</evidence>
<dbReference type="InterPro" id="IPR014716">
    <property type="entry name" value="Fibrinogen_a/b/g_C_1"/>
</dbReference>
<keyword evidence="6" id="KW-0430">Lectin</keyword>
<evidence type="ECO:0000256" key="6">
    <source>
        <dbReference type="ARBA" id="ARBA00022734"/>
    </source>
</evidence>
<dbReference type="eggNOG" id="KOG2579">
    <property type="taxonomic scope" value="Eukaryota"/>
</dbReference>
<dbReference type="SMART" id="SM00186">
    <property type="entry name" value="FBG"/>
    <property type="match status" value="1"/>
</dbReference>
<keyword evidence="17" id="KW-1185">Reference proteome</keyword>
<dbReference type="NCBIfam" id="NF040941">
    <property type="entry name" value="GGGWT_bact"/>
    <property type="match status" value="1"/>
</dbReference>
<dbReference type="GO" id="GO:0005102">
    <property type="term" value="F:signaling receptor binding"/>
    <property type="evidence" value="ECO:0000318"/>
    <property type="project" value="GO_Central"/>
</dbReference>
<dbReference type="GO" id="GO:0005581">
    <property type="term" value="C:collagen trimer"/>
    <property type="evidence" value="ECO:0007669"/>
    <property type="project" value="UniProtKB-KW"/>
</dbReference>
<dbReference type="SUPFAM" id="SSF56496">
    <property type="entry name" value="Fibrinogen C-terminal domain-like"/>
    <property type="match status" value="1"/>
</dbReference>
<comment type="subcellular location">
    <subcellularLocation>
        <location evidence="1">Secreted</location>
    </subcellularLocation>
</comment>
<feature type="compositionally biased region" description="Low complexity" evidence="13">
    <location>
        <begin position="79"/>
        <end position="88"/>
    </location>
</feature>
<evidence type="ECO:0000256" key="5">
    <source>
        <dbReference type="ARBA" id="ARBA00022729"/>
    </source>
</evidence>
<dbReference type="AlphaFoldDB" id="W5N1E0"/>
<dbReference type="PROSITE" id="PS51406">
    <property type="entry name" value="FIBRINOGEN_C_2"/>
    <property type="match status" value="1"/>
</dbReference>
<reference evidence="16" key="2">
    <citation type="submission" date="2025-08" db="UniProtKB">
        <authorList>
            <consortium name="Ensembl"/>
        </authorList>
    </citation>
    <scope>IDENTIFICATION</scope>
</reference>
<evidence type="ECO:0000313" key="16">
    <source>
        <dbReference type="Ensembl" id="ENSLOCP00000014449.1"/>
    </source>
</evidence>
<dbReference type="GO" id="GO:0003823">
    <property type="term" value="F:antigen binding"/>
    <property type="evidence" value="ECO:0000318"/>
    <property type="project" value="GO_Central"/>
</dbReference>
<dbReference type="GO" id="GO:0030246">
    <property type="term" value="F:carbohydrate binding"/>
    <property type="evidence" value="ECO:0007669"/>
    <property type="project" value="UniProtKB-KW"/>
</dbReference>
<evidence type="ECO:0000256" key="14">
    <source>
        <dbReference type="SAM" id="SignalP"/>
    </source>
</evidence>
<dbReference type="InParanoid" id="W5N1E0"/>
<evidence type="ECO:0000256" key="11">
    <source>
        <dbReference type="ARBA" id="ARBA00023157"/>
    </source>
</evidence>
<evidence type="ECO:0000256" key="1">
    <source>
        <dbReference type="ARBA" id="ARBA00004613"/>
    </source>
</evidence>
<reference evidence="17" key="1">
    <citation type="submission" date="2011-12" db="EMBL/GenBank/DDBJ databases">
        <title>The Draft Genome of Lepisosteus oculatus.</title>
        <authorList>
            <consortium name="The Broad Institute Genome Assembly &amp; Analysis Group"/>
            <consortium name="Computational R&amp;D Group"/>
            <consortium name="and Sequencing Platform"/>
            <person name="Di Palma F."/>
            <person name="Alfoldi J."/>
            <person name="Johnson J."/>
            <person name="Berlin A."/>
            <person name="Gnerre S."/>
            <person name="Jaffe D."/>
            <person name="MacCallum I."/>
            <person name="Young S."/>
            <person name="Walker B.J."/>
            <person name="Lander E.S."/>
            <person name="Lindblad-Toh K."/>
        </authorList>
    </citation>
    <scope>NUCLEOTIDE SEQUENCE [LARGE SCALE GENOMIC DNA]</scope>
</reference>
<evidence type="ECO:0000256" key="4">
    <source>
        <dbReference type="ARBA" id="ARBA00022723"/>
    </source>
</evidence>
<dbReference type="PROSITE" id="PS00514">
    <property type="entry name" value="FIBRINOGEN_C_1"/>
    <property type="match status" value="1"/>
</dbReference>
<dbReference type="GO" id="GO:0005615">
    <property type="term" value="C:extracellular space"/>
    <property type="evidence" value="ECO:0000318"/>
    <property type="project" value="GO_Central"/>
</dbReference>
<dbReference type="GO" id="GO:0001867">
    <property type="term" value="P:complement activation, lectin pathway"/>
    <property type="evidence" value="ECO:0000318"/>
    <property type="project" value="GO_Central"/>
</dbReference>
<evidence type="ECO:0000256" key="9">
    <source>
        <dbReference type="ARBA" id="ARBA00022859"/>
    </source>
</evidence>
<evidence type="ECO:0000256" key="8">
    <source>
        <dbReference type="ARBA" id="ARBA00022837"/>
    </source>
</evidence>
<evidence type="ECO:0000256" key="2">
    <source>
        <dbReference type="ARBA" id="ARBA00022525"/>
    </source>
</evidence>
<feature type="region of interest" description="Disordered" evidence="13">
    <location>
        <begin position="45"/>
        <end position="88"/>
    </location>
</feature>